<evidence type="ECO:0000256" key="1">
    <source>
        <dbReference type="SAM" id="MobiDB-lite"/>
    </source>
</evidence>
<gene>
    <name evidence="2" type="ORF">A4X09_0g1922</name>
</gene>
<dbReference type="SUPFAM" id="SSF51182">
    <property type="entry name" value="RmlC-like cupins"/>
    <property type="match status" value="1"/>
</dbReference>
<dbReference type="InterPro" id="IPR014710">
    <property type="entry name" value="RmlC-like_jellyroll"/>
</dbReference>
<dbReference type="InterPro" id="IPR047121">
    <property type="entry name" value="YjiB-like"/>
</dbReference>
<reference evidence="2" key="1">
    <citation type="submission" date="2016-04" db="EMBL/GenBank/DDBJ databases">
        <authorList>
            <person name="Nguyen H.D."/>
            <person name="Samba Siva P."/>
            <person name="Cullis J."/>
            <person name="Levesque C.A."/>
            <person name="Hambleton S."/>
        </authorList>
    </citation>
    <scope>NUCLEOTIDE SEQUENCE</scope>
    <source>
        <strain evidence="2">DAOMC 236422</strain>
    </source>
</reference>
<protein>
    <recommendedName>
        <fullName evidence="4">Cupin type-1 domain-containing protein</fullName>
    </recommendedName>
</protein>
<dbReference type="PANTHER" id="PTHR36448:SF2">
    <property type="entry name" value="CUPIN TYPE-1 DOMAIN-CONTAINING PROTEIN"/>
    <property type="match status" value="1"/>
</dbReference>
<evidence type="ECO:0008006" key="4">
    <source>
        <dbReference type="Google" id="ProtNLM"/>
    </source>
</evidence>
<proteinExistence type="predicted"/>
<accession>A0A8X7T7K1</accession>
<dbReference type="Gene3D" id="2.60.120.10">
    <property type="entry name" value="Jelly Rolls"/>
    <property type="match status" value="1"/>
</dbReference>
<dbReference type="CDD" id="cd02219">
    <property type="entry name" value="cupin_YjlB-like"/>
    <property type="match status" value="1"/>
</dbReference>
<comment type="caution">
    <text evidence="2">The sequence shown here is derived from an EMBL/GenBank/DDBJ whole genome shotgun (WGS) entry which is preliminary data.</text>
</comment>
<feature type="region of interest" description="Disordered" evidence="1">
    <location>
        <begin position="118"/>
        <end position="138"/>
    </location>
</feature>
<sequence>MTADDPTNTGNGNDSPTPPQVILLESDGYSPMARPSNLPALHYKHALTHLLTEPSPASSDESSRKKPKTAAERVEGHLKSHGWESTWRFGMYKHAHYHSTTHELLTVLTGTATLQLGGRKLSPEDEPPISPSPSKQTINLEPGDILLLPAGYTHHALTNSDSPPFLLVGSYPEGSAPWDMKFPDNSTECDEVSDSIKDGVLTRSRKGLFDAKDPVGLVGEGGLEELWAVGRV</sequence>
<feature type="compositionally biased region" description="Basic and acidic residues" evidence="1">
    <location>
        <begin position="61"/>
        <end position="77"/>
    </location>
</feature>
<reference evidence="2" key="2">
    <citation type="journal article" date="2019" name="IMA Fungus">
        <title>Genome sequencing and comparison of five Tilletia species to identify candidate genes for the detection of regulated species infecting wheat.</title>
        <authorList>
            <person name="Nguyen H.D.T."/>
            <person name="Sultana T."/>
            <person name="Kesanakurti P."/>
            <person name="Hambleton S."/>
        </authorList>
    </citation>
    <scope>NUCLEOTIDE SEQUENCE</scope>
    <source>
        <strain evidence="2">DAOMC 236422</strain>
    </source>
</reference>
<dbReference type="InterPro" id="IPR011051">
    <property type="entry name" value="RmlC_Cupin_sf"/>
</dbReference>
<dbReference type="AlphaFoldDB" id="A0A8X7T7K1"/>
<feature type="region of interest" description="Disordered" evidence="1">
    <location>
        <begin position="1"/>
        <end position="37"/>
    </location>
</feature>
<feature type="compositionally biased region" description="Polar residues" evidence="1">
    <location>
        <begin position="1"/>
        <end position="15"/>
    </location>
</feature>
<organism evidence="2 3">
    <name type="scientific">Tilletia walkeri</name>
    <dbReference type="NCBI Taxonomy" id="117179"/>
    <lineage>
        <taxon>Eukaryota</taxon>
        <taxon>Fungi</taxon>
        <taxon>Dikarya</taxon>
        <taxon>Basidiomycota</taxon>
        <taxon>Ustilaginomycotina</taxon>
        <taxon>Exobasidiomycetes</taxon>
        <taxon>Tilletiales</taxon>
        <taxon>Tilletiaceae</taxon>
        <taxon>Tilletia</taxon>
    </lineage>
</organism>
<dbReference type="Proteomes" id="UP000078113">
    <property type="component" value="Unassembled WGS sequence"/>
</dbReference>
<keyword evidence="3" id="KW-1185">Reference proteome</keyword>
<dbReference type="EMBL" id="LWDG02000051">
    <property type="protein sequence ID" value="KAE8270408.1"/>
    <property type="molecule type" value="Genomic_DNA"/>
</dbReference>
<dbReference type="PANTHER" id="PTHR36448">
    <property type="entry name" value="BLR7373 PROTEIN"/>
    <property type="match status" value="1"/>
</dbReference>
<name>A0A8X7T7K1_9BASI</name>
<feature type="region of interest" description="Disordered" evidence="1">
    <location>
        <begin position="49"/>
        <end position="77"/>
    </location>
</feature>
<evidence type="ECO:0000313" key="2">
    <source>
        <dbReference type="EMBL" id="KAE8270408.1"/>
    </source>
</evidence>
<evidence type="ECO:0000313" key="3">
    <source>
        <dbReference type="Proteomes" id="UP000078113"/>
    </source>
</evidence>